<dbReference type="EMBL" id="FORH01000001">
    <property type="protein sequence ID" value="SFI49840.1"/>
    <property type="molecule type" value="Genomic_DNA"/>
</dbReference>
<keyword evidence="2" id="KW-1185">Reference proteome</keyword>
<gene>
    <name evidence="1" type="ORF">SAMN04487991_0090</name>
</gene>
<accession>A0A1I3IPQ0</accession>
<name>A0A1I3IPQ0_9RHOB</name>
<dbReference type="CDD" id="cd16439">
    <property type="entry name" value="beta_Kdo_transferase_KpsC_2"/>
    <property type="match status" value="1"/>
</dbReference>
<dbReference type="AlphaFoldDB" id="A0A1I3IPQ0"/>
<dbReference type="InterPro" id="IPR007833">
    <property type="entry name" value="Capsule_polysaccharide_synth"/>
</dbReference>
<dbReference type="GO" id="GO:0015774">
    <property type="term" value="P:polysaccharide transport"/>
    <property type="evidence" value="ECO:0007669"/>
    <property type="project" value="InterPro"/>
</dbReference>
<dbReference type="STRING" id="588602.SAMN04487991_0090"/>
<evidence type="ECO:0000313" key="1">
    <source>
        <dbReference type="EMBL" id="SFI49840.1"/>
    </source>
</evidence>
<organism evidence="1 2">
    <name type="scientific">Celeribacter neptunius</name>
    <dbReference type="NCBI Taxonomy" id="588602"/>
    <lineage>
        <taxon>Bacteria</taxon>
        <taxon>Pseudomonadati</taxon>
        <taxon>Pseudomonadota</taxon>
        <taxon>Alphaproteobacteria</taxon>
        <taxon>Rhodobacterales</taxon>
        <taxon>Roseobacteraceae</taxon>
        <taxon>Celeribacter</taxon>
    </lineage>
</organism>
<dbReference type="Pfam" id="PF05159">
    <property type="entry name" value="Capsule_synth"/>
    <property type="match status" value="3"/>
</dbReference>
<dbReference type="Proteomes" id="UP000199630">
    <property type="component" value="Unassembled WGS sequence"/>
</dbReference>
<evidence type="ECO:0000313" key="2">
    <source>
        <dbReference type="Proteomes" id="UP000199630"/>
    </source>
</evidence>
<reference evidence="2" key="1">
    <citation type="submission" date="2016-10" db="EMBL/GenBank/DDBJ databases">
        <authorList>
            <person name="Varghese N."/>
            <person name="Submissions S."/>
        </authorList>
    </citation>
    <scope>NUCLEOTIDE SEQUENCE [LARGE SCALE GENOMIC DNA]</scope>
    <source>
        <strain evidence="2">DSM 26471</strain>
    </source>
</reference>
<protein>
    <submittedName>
        <fullName evidence="1">Capsular polysaccharide export protein</fullName>
    </submittedName>
</protein>
<proteinExistence type="predicted"/>
<dbReference type="GO" id="GO:0000271">
    <property type="term" value="P:polysaccharide biosynthetic process"/>
    <property type="evidence" value="ECO:0007669"/>
    <property type="project" value="InterPro"/>
</dbReference>
<sequence length="583" mass="63161">MVTNGPSQTAAPAAPLGRPAFEPPLLLDRVAQEPDLSGTSRQDWADVIANDPLDMSAELDRARDAIDWLVALKLSKSATSIDANRLPNGPYVLVLDQPKSVDGAPPDTDMLEMLVFAQTELLNAQVAVLCCADGYFTSHADPRISLLPPESNLYALLESATAVYTHSAGFGADAIFAGHRPRVFGQPWYGGLGLSQDERPDPHATRRLTRAQLFHAAFMRATQWHAGETALEIEAVLARLETRERALREDASGYVASNILRWKHGFLKSYLGRGGITVTDAPEEIATEKARGRRHLVWGNDPAADLRLEDGFLRSRGLGAALVRPLSLVLDDIGIYFDPTRPSRLEQMIAERASLSPAQSRRIDTFLTRLRALNLSKYNVGTGVPPLPEGHRILVAGQVEDDASITLGAGEIASNRALLEAARAAHPQAVIVYKPHPDVEAGLRKGKLGDAEKRADVVAHEADPLALIEACDEVWTMTSLIGFEALLRDRPVTCTGAPFYAGWGLTTDLGKVPARRGAHPTLLGLAHAVLIDYPRYFDPKTGAPLSPEEALEYLSTAPQGRSRLTQALLAKLRQARAAFLGLS</sequence>